<protein>
    <submittedName>
        <fullName evidence="2">Uncharacterized protein</fullName>
    </submittedName>
</protein>
<comment type="caution">
    <text evidence="2">The sequence shown here is derived from an EMBL/GenBank/DDBJ whole genome shotgun (WGS) entry which is preliminary data.</text>
</comment>
<evidence type="ECO:0000313" key="2">
    <source>
        <dbReference type="EMBL" id="KAK7882406.1"/>
    </source>
</evidence>
<feature type="compositionally biased region" description="Polar residues" evidence="1">
    <location>
        <begin position="177"/>
        <end position="189"/>
    </location>
</feature>
<name>A0AAW0MUY3_9GOBI</name>
<gene>
    <name evidence="2" type="ORF">WMY93_028580</name>
</gene>
<dbReference type="Proteomes" id="UP001460270">
    <property type="component" value="Unassembled WGS sequence"/>
</dbReference>
<proteinExistence type="predicted"/>
<dbReference type="EMBL" id="JBBPFD010000021">
    <property type="protein sequence ID" value="KAK7882406.1"/>
    <property type="molecule type" value="Genomic_DNA"/>
</dbReference>
<reference evidence="3" key="1">
    <citation type="submission" date="2024-04" db="EMBL/GenBank/DDBJ databases">
        <title>Salinicola lusitanus LLJ914,a marine bacterium isolated from the Okinawa Trough.</title>
        <authorList>
            <person name="Li J."/>
        </authorList>
    </citation>
    <scope>NUCLEOTIDE SEQUENCE [LARGE SCALE GENOMIC DNA]</scope>
</reference>
<evidence type="ECO:0000256" key="1">
    <source>
        <dbReference type="SAM" id="MobiDB-lite"/>
    </source>
</evidence>
<sequence length="235" mass="25862">MCFGPTITLTGAAMLEEEGLFTFRAGLPQRLYCPTGAQYVHAGGGREDSHHRVHLKEEQKHSEHRVHPVLVSETGGPHMALLTKPKLPGVFGGTGGSEEGVCQEKTQSKTVCPPVPSEEDTIQFLDAIIASCDDEPLRKPYTDDGHADVDFIVATSSAEHDLHSNWSLRVPREPEDSNQTHADQSCANNKSVPKKKSSKGSTSSRLRLQRNPIHLPKVVESAFQTMRLKPRLKKQ</sequence>
<accession>A0AAW0MUY3</accession>
<dbReference type="AlphaFoldDB" id="A0AAW0MUY3"/>
<evidence type="ECO:0000313" key="3">
    <source>
        <dbReference type="Proteomes" id="UP001460270"/>
    </source>
</evidence>
<keyword evidence="3" id="KW-1185">Reference proteome</keyword>
<organism evidence="2 3">
    <name type="scientific">Mugilogobius chulae</name>
    <name type="common">yellowstripe goby</name>
    <dbReference type="NCBI Taxonomy" id="88201"/>
    <lineage>
        <taxon>Eukaryota</taxon>
        <taxon>Metazoa</taxon>
        <taxon>Chordata</taxon>
        <taxon>Craniata</taxon>
        <taxon>Vertebrata</taxon>
        <taxon>Euteleostomi</taxon>
        <taxon>Actinopterygii</taxon>
        <taxon>Neopterygii</taxon>
        <taxon>Teleostei</taxon>
        <taxon>Neoteleostei</taxon>
        <taxon>Acanthomorphata</taxon>
        <taxon>Gobiaria</taxon>
        <taxon>Gobiiformes</taxon>
        <taxon>Gobioidei</taxon>
        <taxon>Gobiidae</taxon>
        <taxon>Gobionellinae</taxon>
        <taxon>Mugilogobius</taxon>
    </lineage>
</organism>
<feature type="region of interest" description="Disordered" evidence="1">
    <location>
        <begin position="162"/>
        <end position="214"/>
    </location>
</feature>